<sequence>MFKGLTKVMNGARHYSTGSGFFATGQGKKPVRVAVTGASGQIGYQLLFRIASGDMLGKDQPIILQCLELPQAMNSLKGVAMELDDCAFPLLKGIVQSDNPNEAFAGADYALLVGARPRSKGMERGDLLKANAEIFSVQGKALNDNANADTLRVLVVGNPANTNALIAARNAPKIDPKRFSAMTRLDHNRGLAQLSSKVGCAVTEIDKFCIWGNHSATQYPDINFGSIKGKKITDLVDAAWTKDTFIPCVQQRGAAIIAARGLSSAASAASAAIDHMRDWTYGTNGEWTSMAIYSEGEYGADKGLYFSYPVIVSPSGKYEIVKDLKLNEFSKERFEKTNKELCEEHANPSKIIFSPKSESIRDVQFNPFQPYQFASAFDNGTVQIWDTRKQTSAVEKITAHQGLVLSLDWHPEEKSVIATGGRDRAIRIWDFTPSQVGGVMGKALHNLSTISSVYKVGRGHKWQLASYSSIVDFQTIDVPTGLLWRNPNTLVSCSKDGYLLINSINDACKPYQHIRTTGISWNVNNDIASINDKINRNQNNESTSLSNQFPSFFASFNVPAIPIQAPISYFKNLGIDEQQQEKKLKRTSSAHLHIDDNSAVNNNGNSKANNRVNDNIEDMSSSSSGNVTKNNDMAAKEPPSTSVYMESKNDQLLSNLLSAEAVTPLAPLPSRAPSIEIEKSKSSSPILYNDNSNNINNSSSIDDQD</sequence>
<protein>
    <recommendedName>
        <fullName evidence="4">malate dehydrogenase</fullName>
        <ecNumber evidence="4">1.1.1.37</ecNumber>
    </recommendedName>
</protein>
<comment type="function">
    <text evidence="1">Catalyzes the reversible oxidation of malate to oxaloacetate.</text>
</comment>
<dbReference type="SUPFAM" id="SSF51735">
    <property type="entry name" value="NAD(P)-binding Rossmann-fold domains"/>
    <property type="match status" value="1"/>
</dbReference>
<dbReference type="InterPro" id="IPR015955">
    <property type="entry name" value="Lactate_DH/Glyco_Ohase_4_C"/>
</dbReference>
<dbReference type="FunFam" id="3.40.50.720:FF:000010">
    <property type="entry name" value="Malate dehydrogenase"/>
    <property type="match status" value="1"/>
</dbReference>
<keyword evidence="5" id="KW-0816">Tricarboxylic acid cycle</keyword>
<dbReference type="InterPro" id="IPR036322">
    <property type="entry name" value="WD40_repeat_dom_sf"/>
</dbReference>
<dbReference type="GO" id="GO:0006099">
    <property type="term" value="P:tricarboxylic acid cycle"/>
    <property type="evidence" value="ECO:0007669"/>
    <property type="project" value="UniProtKB-KW"/>
</dbReference>
<dbReference type="EC" id="1.1.1.37" evidence="4"/>
<name>A0A8J4PKK8_9MYCE</name>
<dbReference type="OrthoDB" id="4069699at2759"/>
<feature type="region of interest" description="Disordered" evidence="10">
    <location>
        <begin position="580"/>
        <end position="641"/>
    </location>
</feature>
<dbReference type="CDD" id="cd01338">
    <property type="entry name" value="MDH_chloroplast-like"/>
    <property type="match status" value="1"/>
</dbReference>
<dbReference type="SMART" id="SM00320">
    <property type="entry name" value="WD40"/>
    <property type="match status" value="3"/>
</dbReference>
<dbReference type="Gene3D" id="3.90.110.10">
    <property type="entry name" value="Lactate dehydrogenase/glycoside hydrolase, family 4, C-terminal"/>
    <property type="match status" value="1"/>
</dbReference>
<evidence type="ECO:0000256" key="1">
    <source>
        <dbReference type="ARBA" id="ARBA00003966"/>
    </source>
</evidence>
<gene>
    <name evidence="13" type="ORF">CYY_009967</name>
</gene>
<dbReference type="GO" id="GO:0030060">
    <property type="term" value="F:L-malate dehydrogenase (NAD+) activity"/>
    <property type="evidence" value="ECO:0007669"/>
    <property type="project" value="UniProtKB-EC"/>
</dbReference>
<dbReference type="SUPFAM" id="SSF50978">
    <property type="entry name" value="WD40 repeat-like"/>
    <property type="match status" value="1"/>
</dbReference>
<evidence type="ECO:0000256" key="2">
    <source>
        <dbReference type="ARBA" id="ARBA00009613"/>
    </source>
</evidence>
<feature type="domain" description="Lactate/malate dehydrogenase N-terminal" evidence="11">
    <location>
        <begin position="31"/>
        <end position="177"/>
    </location>
</feature>
<dbReference type="Pfam" id="PF00056">
    <property type="entry name" value="Ldh_1_N"/>
    <property type="match status" value="1"/>
</dbReference>
<feature type="non-terminal residue" evidence="13">
    <location>
        <position position="1"/>
    </location>
</feature>
<dbReference type="InterPro" id="IPR015943">
    <property type="entry name" value="WD40/YVTN_repeat-like_dom_sf"/>
</dbReference>
<dbReference type="NCBIfam" id="NF003916">
    <property type="entry name" value="PRK05442.1"/>
    <property type="match status" value="1"/>
</dbReference>
<comment type="similarity">
    <text evidence="2">Belongs to the LDH/MDH superfamily. MDH type 2 family.</text>
</comment>
<evidence type="ECO:0000256" key="10">
    <source>
        <dbReference type="SAM" id="MobiDB-lite"/>
    </source>
</evidence>
<evidence type="ECO:0000256" key="6">
    <source>
        <dbReference type="ARBA" id="ARBA00023002"/>
    </source>
</evidence>
<evidence type="ECO:0000256" key="5">
    <source>
        <dbReference type="ARBA" id="ARBA00022532"/>
    </source>
</evidence>
<dbReference type="PANTHER" id="PTHR23382">
    <property type="entry name" value="MALATE DEHYDROGENASE"/>
    <property type="match status" value="1"/>
</dbReference>
<dbReference type="PROSITE" id="PS50082">
    <property type="entry name" value="WD_REPEATS_2"/>
    <property type="match status" value="1"/>
</dbReference>
<organism evidence="13 14">
    <name type="scientific">Polysphondylium violaceum</name>
    <dbReference type="NCBI Taxonomy" id="133409"/>
    <lineage>
        <taxon>Eukaryota</taxon>
        <taxon>Amoebozoa</taxon>
        <taxon>Evosea</taxon>
        <taxon>Eumycetozoa</taxon>
        <taxon>Dictyostelia</taxon>
        <taxon>Dictyosteliales</taxon>
        <taxon>Dictyosteliaceae</taxon>
        <taxon>Polysphondylium</taxon>
    </lineage>
</organism>
<evidence type="ECO:0000259" key="11">
    <source>
        <dbReference type="Pfam" id="PF00056"/>
    </source>
</evidence>
<dbReference type="PROSITE" id="PS50294">
    <property type="entry name" value="WD_REPEATS_REGION"/>
    <property type="match status" value="1"/>
</dbReference>
<evidence type="ECO:0000256" key="9">
    <source>
        <dbReference type="PROSITE-ProRule" id="PRU00221"/>
    </source>
</evidence>
<comment type="catalytic activity">
    <reaction evidence="8">
        <text>(S)-malate + NAD(+) = oxaloacetate + NADH + H(+)</text>
        <dbReference type="Rhea" id="RHEA:21432"/>
        <dbReference type="ChEBI" id="CHEBI:15378"/>
        <dbReference type="ChEBI" id="CHEBI:15589"/>
        <dbReference type="ChEBI" id="CHEBI:16452"/>
        <dbReference type="ChEBI" id="CHEBI:57540"/>
        <dbReference type="ChEBI" id="CHEBI:57945"/>
        <dbReference type="EC" id="1.1.1.37"/>
    </reaction>
</comment>
<evidence type="ECO:0000256" key="8">
    <source>
        <dbReference type="ARBA" id="ARBA00048313"/>
    </source>
</evidence>
<dbReference type="SUPFAM" id="SSF56327">
    <property type="entry name" value="LDH C-terminal domain-like"/>
    <property type="match status" value="1"/>
</dbReference>
<dbReference type="Proteomes" id="UP000695562">
    <property type="component" value="Unassembled WGS sequence"/>
</dbReference>
<dbReference type="HAMAP" id="MF_01517">
    <property type="entry name" value="Malate_dehydrog_2"/>
    <property type="match status" value="1"/>
</dbReference>
<evidence type="ECO:0000313" key="14">
    <source>
        <dbReference type="Proteomes" id="UP000695562"/>
    </source>
</evidence>
<feature type="compositionally biased region" description="Polar residues" evidence="10">
    <location>
        <begin position="618"/>
        <end position="631"/>
    </location>
</feature>
<dbReference type="NCBIfam" id="TIGR01759">
    <property type="entry name" value="MalateDH-SF1"/>
    <property type="match status" value="1"/>
</dbReference>
<feature type="region of interest" description="Disordered" evidence="10">
    <location>
        <begin position="667"/>
        <end position="705"/>
    </location>
</feature>
<dbReference type="GO" id="GO:0006108">
    <property type="term" value="P:malate metabolic process"/>
    <property type="evidence" value="ECO:0007669"/>
    <property type="project" value="InterPro"/>
</dbReference>
<keyword evidence="7" id="KW-0520">NAD</keyword>
<evidence type="ECO:0000313" key="13">
    <source>
        <dbReference type="EMBL" id="KAF2068707.1"/>
    </source>
</evidence>
<dbReference type="InterPro" id="IPR001680">
    <property type="entry name" value="WD40_rpt"/>
</dbReference>
<dbReference type="Gene3D" id="2.130.10.10">
    <property type="entry name" value="YVTN repeat-like/Quinoprotein amine dehydrogenase"/>
    <property type="match status" value="1"/>
</dbReference>
<proteinExistence type="inferred from homology"/>
<feature type="compositionally biased region" description="Low complexity" evidence="10">
    <location>
        <begin position="597"/>
        <end position="613"/>
    </location>
</feature>
<evidence type="ECO:0000259" key="12">
    <source>
        <dbReference type="Pfam" id="PF02866"/>
    </source>
</evidence>
<evidence type="ECO:0000256" key="3">
    <source>
        <dbReference type="ARBA" id="ARBA00011738"/>
    </source>
</evidence>
<dbReference type="InterPro" id="IPR022383">
    <property type="entry name" value="Lactate/malate_DH_C"/>
</dbReference>
<feature type="repeat" description="WD" evidence="9">
    <location>
        <begin position="397"/>
        <end position="430"/>
    </location>
</feature>
<dbReference type="InterPro" id="IPR010945">
    <property type="entry name" value="Malate_DH_type2"/>
</dbReference>
<dbReference type="EMBL" id="AJWJ01000868">
    <property type="protein sequence ID" value="KAF2068707.1"/>
    <property type="molecule type" value="Genomic_DNA"/>
</dbReference>
<dbReference type="InterPro" id="IPR001236">
    <property type="entry name" value="Lactate/malate_DH_N"/>
</dbReference>
<keyword evidence="9" id="KW-0853">WD repeat</keyword>
<reference evidence="13" key="1">
    <citation type="submission" date="2020-01" db="EMBL/GenBank/DDBJ databases">
        <title>Development of genomics and gene disruption for Polysphondylium violaceum indicates a role for the polyketide synthase stlB in stalk morphogenesis.</title>
        <authorList>
            <person name="Narita B."/>
            <person name="Kawabe Y."/>
            <person name="Kin K."/>
            <person name="Saito T."/>
            <person name="Gibbs R."/>
            <person name="Kuspa A."/>
            <person name="Muzny D."/>
            <person name="Queller D."/>
            <person name="Richards S."/>
            <person name="Strassman J."/>
            <person name="Sucgang R."/>
            <person name="Worley K."/>
            <person name="Schaap P."/>
        </authorList>
    </citation>
    <scope>NUCLEOTIDE SEQUENCE</scope>
    <source>
        <strain evidence="13">QSvi11</strain>
    </source>
</reference>
<evidence type="ECO:0000256" key="7">
    <source>
        <dbReference type="ARBA" id="ARBA00023027"/>
    </source>
</evidence>
<dbReference type="Pfam" id="PF00400">
    <property type="entry name" value="WD40"/>
    <property type="match status" value="2"/>
</dbReference>
<comment type="subunit">
    <text evidence="3">Homodimer.</text>
</comment>
<feature type="compositionally biased region" description="Low complexity" evidence="10">
    <location>
        <begin position="682"/>
        <end position="705"/>
    </location>
</feature>
<feature type="domain" description="Lactate/malate dehydrogenase C-terminal" evidence="12">
    <location>
        <begin position="183"/>
        <end position="344"/>
    </location>
</feature>
<comment type="caution">
    <text evidence="13">The sequence shown here is derived from an EMBL/GenBank/DDBJ whole genome shotgun (WGS) entry which is preliminary data.</text>
</comment>
<accession>A0A8J4PKK8</accession>
<dbReference type="Gene3D" id="3.40.50.720">
    <property type="entry name" value="NAD(P)-binding Rossmann-like Domain"/>
    <property type="match status" value="1"/>
</dbReference>
<dbReference type="AlphaFoldDB" id="A0A8J4PKK8"/>
<keyword evidence="6" id="KW-0560">Oxidoreductase</keyword>
<evidence type="ECO:0000256" key="4">
    <source>
        <dbReference type="ARBA" id="ARBA00012995"/>
    </source>
</evidence>
<dbReference type="FunFam" id="3.90.110.10:FF:000014">
    <property type="entry name" value="Malate dehydrogenase"/>
    <property type="match status" value="1"/>
</dbReference>
<dbReference type="Pfam" id="PF02866">
    <property type="entry name" value="Ldh_1_C"/>
    <property type="match status" value="1"/>
</dbReference>
<dbReference type="InterPro" id="IPR036291">
    <property type="entry name" value="NAD(P)-bd_dom_sf"/>
</dbReference>
<keyword evidence="14" id="KW-1185">Reference proteome</keyword>